<feature type="domain" description="ORC1/DEAH AAA+ ATPase" evidence="1">
    <location>
        <begin position="278"/>
        <end position="369"/>
    </location>
</feature>
<name>A0ABP5JNS9_9ACTN</name>
<dbReference type="Proteomes" id="UP001500897">
    <property type="component" value="Unassembled WGS sequence"/>
</dbReference>
<dbReference type="PANTHER" id="PTHR47691:SF3">
    <property type="entry name" value="HTH-TYPE TRANSCRIPTIONAL REGULATOR RV0890C-RELATED"/>
    <property type="match status" value="1"/>
</dbReference>
<dbReference type="Pfam" id="PF13424">
    <property type="entry name" value="TPR_12"/>
    <property type="match status" value="1"/>
</dbReference>
<gene>
    <name evidence="2" type="ORF">GCM10009759_69630</name>
</gene>
<dbReference type="InterPro" id="IPR019734">
    <property type="entry name" value="TPR_rpt"/>
</dbReference>
<dbReference type="InterPro" id="IPR036388">
    <property type="entry name" value="WH-like_DNA-bd_sf"/>
</dbReference>
<dbReference type="SMART" id="SM00028">
    <property type="entry name" value="TPR"/>
    <property type="match status" value="4"/>
</dbReference>
<dbReference type="InterPro" id="IPR049945">
    <property type="entry name" value="AAA_22"/>
</dbReference>
<dbReference type="Gene3D" id="3.40.50.300">
    <property type="entry name" value="P-loop containing nucleotide triphosphate hydrolases"/>
    <property type="match status" value="1"/>
</dbReference>
<dbReference type="InterPro" id="IPR011990">
    <property type="entry name" value="TPR-like_helical_dom_sf"/>
</dbReference>
<sequence>MGAEYRLLGQLAVLRDGEPARVPSEKAMELLTLLLLEAGEPVSHHRVSSFLWPREEQRQANIRQCVRKLRLALPDLVSTEPRRHCRILAERGSVDLLRFRDRCAEARAAVVPEIRRDRWRAALDEWGGGDPLGGLRSGPFDEVRQLILAELHDAFHGCVRAELDCADPAAALARLRVGAERWQDSTELLSLRIEALRALGRDHEVEPLLVAWSAKFGTAADYLLLAPPAARAGGAGRAADPVVRPRQLPAVSKDLIGRQAEVDRLAESLRGHGPAAGRITVVTGPAGVGKTSTAVTAAKRVEEDAFPDGTLYIDLRGFSPGQPVDVAAALVRFLNDLQAPCDTPTSEGMGTAYRSALAERRVLVVLDNARDEAQVRPLLPGPGRSAALVTSRQRLDGLVVKESAEQVHLGTLGRVDALELLVALTEPARIDRATPVVEDLLDCCAGLPMALRIVAAQVTRRSPAMLADTVRTLRDGRTRLGAMDLRRDGLSVPSLLEGSYRLLNRPARRLLWQLAVHPGPTISWEAIKAMGRNAEGPGGISDAVDELVGMNLVDDTEDGRYVLHDLIRLYGTGLAEQQDPAERLDTLTGAMNFLLHNAHACDRQLDPDRRLPIAADPDVWTPSPTGPVEAMAWFDTEYPTLTGMFELARRLGQDRYVWHLALAVLTYQWRSNRYLDAAEHLGAALEAAERVAAPTDVALVRRLLAGTHRNLGRPEEAVRHLRQAVRTSEQAGDLTGFAYGCHSLGVLLNESGDADQALVQLRGALRAFGELDDDLGRGTVLDALAHAHHLRGDRAEALEHGRRSVDMLTGTEDRNGLAHAWFTLGRIEAAADRHEAAVDAYRQAAGTYREIGYSSRTARVLVRLADSLERLGDADGQREALAEARTVLTGLGEPDLDAAVRRQRELT</sequence>
<dbReference type="SUPFAM" id="SSF46894">
    <property type="entry name" value="C-terminal effector domain of the bipartite response regulators"/>
    <property type="match status" value="1"/>
</dbReference>
<dbReference type="InterPro" id="IPR016032">
    <property type="entry name" value="Sig_transdc_resp-reg_C-effctor"/>
</dbReference>
<reference evidence="3" key="1">
    <citation type="journal article" date="2019" name="Int. J. Syst. Evol. Microbiol.">
        <title>The Global Catalogue of Microorganisms (GCM) 10K type strain sequencing project: providing services to taxonomists for standard genome sequencing and annotation.</title>
        <authorList>
            <consortium name="The Broad Institute Genomics Platform"/>
            <consortium name="The Broad Institute Genome Sequencing Center for Infectious Disease"/>
            <person name="Wu L."/>
            <person name="Ma J."/>
        </authorList>
    </citation>
    <scope>NUCLEOTIDE SEQUENCE [LARGE SCALE GENOMIC DNA]</scope>
    <source>
        <strain evidence="3">JCM 14559</strain>
    </source>
</reference>
<protein>
    <recommendedName>
        <fullName evidence="1">ORC1/DEAH AAA+ ATPase domain-containing protein</fullName>
    </recommendedName>
</protein>
<dbReference type="PANTHER" id="PTHR47691">
    <property type="entry name" value="REGULATOR-RELATED"/>
    <property type="match status" value="1"/>
</dbReference>
<proteinExistence type="predicted"/>
<dbReference type="Gene3D" id="1.10.10.10">
    <property type="entry name" value="Winged helix-like DNA-binding domain superfamily/Winged helix DNA-binding domain"/>
    <property type="match status" value="1"/>
</dbReference>
<dbReference type="Gene3D" id="1.25.40.10">
    <property type="entry name" value="Tetratricopeptide repeat domain"/>
    <property type="match status" value="3"/>
</dbReference>
<dbReference type="Pfam" id="PF13374">
    <property type="entry name" value="TPR_10"/>
    <property type="match status" value="1"/>
</dbReference>
<dbReference type="SUPFAM" id="SSF48452">
    <property type="entry name" value="TPR-like"/>
    <property type="match status" value="2"/>
</dbReference>
<dbReference type="Pfam" id="PF13401">
    <property type="entry name" value="AAA_22"/>
    <property type="match status" value="1"/>
</dbReference>
<dbReference type="InterPro" id="IPR027417">
    <property type="entry name" value="P-loop_NTPase"/>
</dbReference>
<dbReference type="SUPFAM" id="SSF52540">
    <property type="entry name" value="P-loop containing nucleoside triphosphate hydrolases"/>
    <property type="match status" value="1"/>
</dbReference>
<evidence type="ECO:0000259" key="1">
    <source>
        <dbReference type="Pfam" id="PF13401"/>
    </source>
</evidence>
<keyword evidence="3" id="KW-1185">Reference proteome</keyword>
<accession>A0ABP5JNS9</accession>
<comment type="caution">
    <text evidence="2">The sequence shown here is derived from an EMBL/GenBank/DDBJ whole genome shotgun (WGS) entry which is preliminary data.</text>
</comment>
<organism evidence="2 3">
    <name type="scientific">Kitasatospora saccharophila</name>
    <dbReference type="NCBI Taxonomy" id="407973"/>
    <lineage>
        <taxon>Bacteria</taxon>
        <taxon>Bacillati</taxon>
        <taxon>Actinomycetota</taxon>
        <taxon>Actinomycetes</taxon>
        <taxon>Kitasatosporales</taxon>
        <taxon>Streptomycetaceae</taxon>
        <taxon>Kitasatospora</taxon>
    </lineage>
</organism>
<evidence type="ECO:0000313" key="2">
    <source>
        <dbReference type="EMBL" id="GAA2120608.1"/>
    </source>
</evidence>
<dbReference type="EMBL" id="BAAANS010000074">
    <property type="protein sequence ID" value="GAA2120608.1"/>
    <property type="molecule type" value="Genomic_DNA"/>
</dbReference>
<dbReference type="PRINTS" id="PR00364">
    <property type="entry name" value="DISEASERSIST"/>
</dbReference>
<evidence type="ECO:0000313" key="3">
    <source>
        <dbReference type="Proteomes" id="UP001500897"/>
    </source>
</evidence>